<dbReference type="SUPFAM" id="SSF55821">
    <property type="entry name" value="YrdC/RibB"/>
    <property type="match status" value="1"/>
</dbReference>
<sequence length="373" mass="41943">MEIIKTGNLEKVVDVLKNGGLVIMPTETVYIAAVDATNERAVKKLVKYKNRPFGKPFSVGTTGLEMMKKHVEMNEAAENLYKTFYPGPITIVCQGKHKVSPGIESEIGTLGIFVTDHKLTIDVIKKLGKPITTTSANSSYKPRPFKISNLFKYLSKKQKAYIDLVIDVGEIPFHEASTVIDTTLDDPAVLRQGEIKLKNKVEVLSRSEEATQNTGKELWQKYEKHQGQRAIVFALVGPMGAGKTVFTKGLAKAMGVKEEVVSPTYDLELDYRLPTTNYKLIHIDAWRMSSDSELAELDFAKKITDKSVIAVEWADRVAEEIRKHNEEAIIVWVKIKYLPRRLRLAESRLRRAKGRSRAKAGKDNDRLISWGVI</sequence>
<keyword evidence="6" id="KW-0819">tRNA processing</keyword>
<dbReference type="Pfam" id="PF02367">
    <property type="entry name" value="TsaE"/>
    <property type="match status" value="1"/>
</dbReference>
<dbReference type="SUPFAM" id="SSF52540">
    <property type="entry name" value="P-loop containing nucleoside triphosphate hydrolases"/>
    <property type="match status" value="1"/>
</dbReference>
<dbReference type="GO" id="GO:0005524">
    <property type="term" value="F:ATP binding"/>
    <property type="evidence" value="ECO:0007669"/>
    <property type="project" value="UniProtKB-KW"/>
</dbReference>
<evidence type="ECO:0000313" key="14">
    <source>
        <dbReference type="Proteomes" id="UP000034325"/>
    </source>
</evidence>
<dbReference type="InterPro" id="IPR017945">
    <property type="entry name" value="DHBP_synth_RibB-like_a/b_dom"/>
</dbReference>
<dbReference type="GO" id="GO:0061710">
    <property type="term" value="F:L-threonylcarbamoyladenylate synthase"/>
    <property type="evidence" value="ECO:0007669"/>
    <property type="project" value="UniProtKB-EC"/>
</dbReference>
<dbReference type="Proteomes" id="UP000034325">
    <property type="component" value="Unassembled WGS sequence"/>
</dbReference>
<keyword evidence="8" id="KW-0547">Nucleotide-binding</keyword>
<evidence type="ECO:0000256" key="1">
    <source>
        <dbReference type="ARBA" id="ARBA00004496"/>
    </source>
</evidence>
<evidence type="ECO:0000256" key="11">
    <source>
        <dbReference type="ARBA" id="ARBA00048366"/>
    </source>
</evidence>
<keyword evidence="7" id="KW-0548">Nucleotidyltransferase</keyword>
<dbReference type="Gene3D" id="3.90.870.10">
    <property type="entry name" value="DHBP synthase"/>
    <property type="match status" value="1"/>
</dbReference>
<evidence type="ECO:0000313" key="13">
    <source>
        <dbReference type="EMBL" id="KKQ97960.1"/>
    </source>
</evidence>
<dbReference type="GO" id="GO:0000049">
    <property type="term" value="F:tRNA binding"/>
    <property type="evidence" value="ECO:0007669"/>
    <property type="project" value="TreeGrafter"/>
</dbReference>
<organism evidence="13 14">
    <name type="scientific">Candidatus Woesebacteria bacterium GW2011_GWA1_39_12</name>
    <dbReference type="NCBI Taxonomy" id="1618549"/>
    <lineage>
        <taxon>Bacteria</taxon>
        <taxon>Candidatus Woeseibacteriota</taxon>
    </lineage>
</organism>
<keyword evidence="9" id="KW-0067">ATP-binding</keyword>
<dbReference type="PANTHER" id="PTHR17490">
    <property type="entry name" value="SUA5"/>
    <property type="match status" value="1"/>
</dbReference>
<keyword evidence="5" id="KW-0808">Transferase</keyword>
<dbReference type="GO" id="GO:0005737">
    <property type="term" value="C:cytoplasm"/>
    <property type="evidence" value="ECO:0007669"/>
    <property type="project" value="UniProtKB-SubCell"/>
</dbReference>
<dbReference type="InterPro" id="IPR050156">
    <property type="entry name" value="TC-AMP_synthase_SUA5"/>
</dbReference>
<keyword evidence="4" id="KW-0963">Cytoplasm</keyword>
<evidence type="ECO:0000256" key="9">
    <source>
        <dbReference type="ARBA" id="ARBA00022840"/>
    </source>
</evidence>
<reference evidence="13 14" key="1">
    <citation type="journal article" date="2015" name="Nature">
        <title>rRNA introns, odd ribosomes, and small enigmatic genomes across a large radiation of phyla.</title>
        <authorList>
            <person name="Brown C.T."/>
            <person name="Hug L.A."/>
            <person name="Thomas B.C."/>
            <person name="Sharon I."/>
            <person name="Castelle C.J."/>
            <person name="Singh A."/>
            <person name="Wilkins M.J."/>
            <person name="Williams K.H."/>
            <person name="Banfield J.F."/>
        </authorList>
    </citation>
    <scope>NUCLEOTIDE SEQUENCE [LARGE SCALE GENOMIC DNA]</scope>
</reference>
<comment type="caution">
    <text evidence="13">The sequence shown here is derived from an EMBL/GenBank/DDBJ whole genome shotgun (WGS) entry which is preliminary data.</text>
</comment>
<dbReference type="InterPro" id="IPR006070">
    <property type="entry name" value="Sua5-like_dom"/>
</dbReference>
<dbReference type="NCBIfam" id="TIGR00150">
    <property type="entry name" value="T6A_YjeE"/>
    <property type="match status" value="1"/>
</dbReference>
<dbReference type="InterPro" id="IPR003442">
    <property type="entry name" value="T6A_TsaE"/>
</dbReference>
<accession>A0A0G0MC88</accession>
<evidence type="ECO:0000256" key="2">
    <source>
        <dbReference type="ARBA" id="ARBA00007663"/>
    </source>
</evidence>
<dbReference type="EMBL" id="LBWA01000006">
    <property type="protein sequence ID" value="KKQ97960.1"/>
    <property type="molecule type" value="Genomic_DNA"/>
</dbReference>
<dbReference type="InterPro" id="IPR027417">
    <property type="entry name" value="P-loop_NTPase"/>
</dbReference>
<feature type="domain" description="YrdC-like" evidence="12">
    <location>
        <begin position="6"/>
        <end position="195"/>
    </location>
</feature>
<evidence type="ECO:0000256" key="10">
    <source>
        <dbReference type="ARBA" id="ARBA00029774"/>
    </source>
</evidence>
<evidence type="ECO:0000256" key="6">
    <source>
        <dbReference type="ARBA" id="ARBA00022694"/>
    </source>
</evidence>
<name>A0A0G0MC88_9BACT</name>
<dbReference type="Pfam" id="PF01300">
    <property type="entry name" value="Sua5_yciO_yrdC"/>
    <property type="match status" value="1"/>
</dbReference>
<dbReference type="Gene3D" id="3.40.50.300">
    <property type="entry name" value="P-loop containing nucleotide triphosphate hydrolases"/>
    <property type="match status" value="1"/>
</dbReference>
<dbReference type="AlphaFoldDB" id="A0A0G0MC88"/>
<protein>
    <recommendedName>
        <fullName evidence="10">L-threonylcarbamoyladenylate synthase</fullName>
        <ecNumber evidence="3">2.7.7.87</ecNumber>
    </recommendedName>
    <alternativeName>
        <fullName evidence="10">L-threonylcarbamoyladenylate synthase</fullName>
    </alternativeName>
</protein>
<dbReference type="GO" id="GO:0006450">
    <property type="term" value="P:regulation of translational fidelity"/>
    <property type="evidence" value="ECO:0007669"/>
    <property type="project" value="TreeGrafter"/>
</dbReference>
<dbReference type="PANTHER" id="PTHR17490:SF16">
    <property type="entry name" value="THREONYLCARBAMOYL-AMP SYNTHASE"/>
    <property type="match status" value="1"/>
</dbReference>
<evidence type="ECO:0000256" key="8">
    <source>
        <dbReference type="ARBA" id="ARBA00022741"/>
    </source>
</evidence>
<evidence type="ECO:0000256" key="5">
    <source>
        <dbReference type="ARBA" id="ARBA00022679"/>
    </source>
</evidence>
<evidence type="ECO:0000256" key="4">
    <source>
        <dbReference type="ARBA" id="ARBA00022490"/>
    </source>
</evidence>
<dbReference type="NCBIfam" id="TIGR00057">
    <property type="entry name" value="L-threonylcarbamoyladenylate synthase"/>
    <property type="match status" value="1"/>
</dbReference>
<evidence type="ECO:0000256" key="3">
    <source>
        <dbReference type="ARBA" id="ARBA00012584"/>
    </source>
</evidence>
<dbReference type="GO" id="GO:0003725">
    <property type="term" value="F:double-stranded RNA binding"/>
    <property type="evidence" value="ECO:0007669"/>
    <property type="project" value="InterPro"/>
</dbReference>
<dbReference type="GO" id="GO:0002949">
    <property type="term" value="P:tRNA threonylcarbamoyladenosine modification"/>
    <property type="evidence" value="ECO:0007669"/>
    <property type="project" value="InterPro"/>
</dbReference>
<comment type="catalytic activity">
    <reaction evidence="11">
        <text>L-threonine + hydrogencarbonate + ATP = L-threonylcarbamoyladenylate + diphosphate + H2O</text>
        <dbReference type="Rhea" id="RHEA:36407"/>
        <dbReference type="ChEBI" id="CHEBI:15377"/>
        <dbReference type="ChEBI" id="CHEBI:17544"/>
        <dbReference type="ChEBI" id="CHEBI:30616"/>
        <dbReference type="ChEBI" id="CHEBI:33019"/>
        <dbReference type="ChEBI" id="CHEBI:57926"/>
        <dbReference type="ChEBI" id="CHEBI:73682"/>
        <dbReference type="EC" id="2.7.7.87"/>
    </reaction>
</comment>
<dbReference type="EC" id="2.7.7.87" evidence="3"/>
<evidence type="ECO:0000256" key="7">
    <source>
        <dbReference type="ARBA" id="ARBA00022695"/>
    </source>
</evidence>
<comment type="similarity">
    <text evidence="2">Belongs to the SUA5 family.</text>
</comment>
<evidence type="ECO:0000259" key="12">
    <source>
        <dbReference type="PROSITE" id="PS51163"/>
    </source>
</evidence>
<proteinExistence type="inferred from homology"/>
<gene>
    <name evidence="13" type="ORF">UT23_C0006G0001</name>
</gene>
<comment type="subcellular location">
    <subcellularLocation>
        <location evidence="1">Cytoplasm</location>
    </subcellularLocation>
</comment>
<dbReference type="PROSITE" id="PS51163">
    <property type="entry name" value="YRDC"/>
    <property type="match status" value="1"/>
</dbReference>